<sequence>MKNLNHRRVSSSTSLHGFQVAPPKAFNESCAGYVIDGEEGLGHISKNVESIPKVLISPLPNESNGCRAPMSSCYWEWKPKLNVYYEKSGCGNINVPLVLLPSFGVGIFHYKKQLEDIGLDFRLWAVDFFGQGMSLPMEDLAPLPMEEDLSEGKAFTLGFGDKTEPWANELVYFIDRWKDQVHFFIEQRELSSTLDFFLQGLV</sequence>
<dbReference type="Proteomes" id="UP001279734">
    <property type="component" value="Unassembled WGS sequence"/>
</dbReference>
<organism evidence="1 2">
    <name type="scientific">Nepenthes gracilis</name>
    <name type="common">Slender pitcher plant</name>
    <dbReference type="NCBI Taxonomy" id="150966"/>
    <lineage>
        <taxon>Eukaryota</taxon>
        <taxon>Viridiplantae</taxon>
        <taxon>Streptophyta</taxon>
        <taxon>Embryophyta</taxon>
        <taxon>Tracheophyta</taxon>
        <taxon>Spermatophyta</taxon>
        <taxon>Magnoliopsida</taxon>
        <taxon>eudicotyledons</taxon>
        <taxon>Gunneridae</taxon>
        <taxon>Pentapetalae</taxon>
        <taxon>Caryophyllales</taxon>
        <taxon>Nepenthaceae</taxon>
        <taxon>Nepenthes</taxon>
    </lineage>
</organism>
<evidence type="ECO:0000313" key="2">
    <source>
        <dbReference type="Proteomes" id="UP001279734"/>
    </source>
</evidence>
<protein>
    <submittedName>
        <fullName evidence="1">Uncharacterized protein</fullName>
    </submittedName>
</protein>
<comment type="caution">
    <text evidence="1">The sequence shown here is derived from an EMBL/GenBank/DDBJ whole genome shotgun (WGS) entry which is preliminary data.</text>
</comment>
<proteinExistence type="predicted"/>
<dbReference type="SUPFAM" id="SSF53474">
    <property type="entry name" value="alpha/beta-Hydrolases"/>
    <property type="match status" value="1"/>
</dbReference>
<gene>
    <name evidence="1" type="ORF">Nepgr_009748</name>
</gene>
<name>A0AAD3SB29_NEPGR</name>
<dbReference type="GO" id="GO:0080124">
    <property type="term" value="F:pheophytinase activity"/>
    <property type="evidence" value="ECO:0007669"/>
    <property type="project" value="InterPro"/>
</dbReference>
<dbReference type="EMBL" id="BSYO01000007">
    <property type="protein sequence ID" value="GMH07908.1"/>
    <property type="molecule type" value="Genomic_DNA"/>
</dbReference>
<dbReference type="AlphaFoldDB" id="A0AAD3SB29"/>
<reference evidence="1" key="1">
    <citation type="submission" date="2023-05" db="EMBL/GenBank/DDBJ databases">
        <title>Nepenthes gracilis genome sequencing.</title>
        <authorList>
            <person name="Fukushima K."/>
        </authorList>
    </citation>
    <scope>NUCLEOTIDE SEQUENCE</scope>
    <source>
        <strain evidence="1">SING2019-196</strain>
    </source>
</reference>
<dbReference type="GO" id="GO:0015996">
    <property type="term" value="P:chlorophyll catabolic process"/>
    <property type="evidence" value="ECO:0007669"/>
    <property type="project" value="InterPro"/>
</dbReference>
<dbReference type="InterPro" id="IPR029058">
    <property type="entry name" value="AB_hydrolase_fold"/>
</dbReference>
<dbReference type="InterPro" id="IPR044211">
    <property type="entry name" value="PPH_chloroplastic"/>
</dbReference>
<evidence type="ECO:0000313" key="1">
    <source>
        <dbReference type="EMBL" id="GMH07908.1"/>
    </source>
</evidence>
<accession>A0AAD3SB29</accession>
<keyword evidence="2" id="KW-1185">Reference proteome</keyword>
<dbReference type="PANTHER" id="PTHR47280">
    <property type="entry name" value="PHEOPHYTINASE, CHLOROPLASTIC"/>
    <property type="match status" value="1"/>
</dbReference>
<dbReference type="PANTHER" id="PTHR47280:SF1">
    <property type="entry name" value="PHEOPHYTINASE, CHLOROPLASTIC"/>
    <property type="match status" value="1"/>
</dbReference>
<dbReference type="GO" id="GO:0009507">
    <property type="term" value="C:chloroplast"/>
    <property type="evidence" value="ECO:0007669"/>
    <property type="project" value="TreeGrafter"/>
</dbReference>